<dbReference type="InterPro" id="IPR058739">
    <property type="entry name" value="NicX"/>
</dbReference>
<dbReference type="Pfam" id="PF26233">
    <property type="entry name" value="NicX"/>
    <property type="match status" value="1"/>
</dbReference>
<protein>
    <submittedName>
        <fullName evidence="2">Leucyl aminopeptidase</fullName>
    </submittedName>
</protein>
<comment type="caution">
    <text evidence="2">The sequence shown here is derived from an EMBL/GenBank/DDBJ whole genome shotgun (WGS) entry which is preliminary data.</text>
</comment>
<keyword evidence="2" id="KW-0378">Hydrolase</keyword>
<evidence type="ECO:0000256" key="1">
    <source>
        <dbReference type="ARBA" id="ARBA00022723"/>
    </source>
</evidence>
<dbReference type="PANTHER" id="PTHR34448">
    <property type="entry name" value="AMINOPEPTIDASE"/>
    <property type="match status" value="1"/>
</dbReference>
<organism evidence="2 3">
    <name type="scientific">Aerophobetes bacterium</name>
    <dbReference type="NCBI Taxonomy" id="2030807"/>
    <lineage>
        <taxon>Bacteria</taxon>
        <taxon>Candidatus Aerophobota</taxon>
    </lineage>
</organism>
<gene>
    <name evidence="2" type="ORF">E3J68_02080</name>
</gene>
<dbReference type="GO" id="GO:0004177">
    <property type="term" value="F:aminopeptidase activity"/>
    <property type="evidence" value="ECO:0007669"/>
    <property type="project" value="UniProtKB-KW"/>
</dbReference>
<dbReference type="EMBL" id="SOJT01000093">
    <property type="protein sequence ID" value="TET29170.1"/>
    <property type="molecule type" value="Genomic_DNA"/>
</dbReference>
<keyword evidence="1" id="KW-0479">Metal-binding</keyword>
<sequence length="347" mass="38134">MPERFELELGKASYIVAHEMCRIKKGESVILTVDSAMYFKPVVEVAKAAEAAGGKVMVAWHTTPNGYGKVADPQLPESLKKAIPAADVWIEFNNQWLLYSTPWIEAMSNGRTRYLFLGGLDPERIARCIAKLDMDLQEKFQNKVVELTKKASKMRVTTPAGTDVSFENVPERPITNELRADVPGPHFLVGQIGWAPREESINGVIVFDGSFSGGGEADLGILAHPIELTIKEGRIVEVKGQDEAKKMSNWLKKLGDPNMYNLAHICYGFNPGAILTGLCTEDERVWGSTEWGNGYQGPMFEGSLGDAVSHADGICLNSTVWVDDELLLKEGKVVHPELSELAQAMGK</sequence>
<reference evidence="2 3" key="1">
    <citation type="submission" date="2019-03" db="EMBL/GenBank/DDBJ databases">
        <title>Metabolic potential of uncultured bacteria and archaea associated with petroleum seepage in deep-sea sediments.</title>
        <authorList>
            <person name="Dong X."/>
            <person name="Hubert C."/>
        </authorList>
    </citation>
    <scope>NUCLEOTIDE SEQUENCE [LARGE SCALE GENOMIC DNA]</scope>
    <source>
        <strain evidence="2">E44_bin3</strain>
    </source>
</reference>
<dbReference type="GO" id="GO:0046872">
    <property type="term" value="F:metal ion binding"/>
    <property type="evidence" value="ECO:0007669"/>
    <property type="project" value="UniProtKB-KW"/>
</dbReference>
<keyword evidence="2" id="KW-0645">Protease</keyword>
<dbReference type="AlphaFoldDB" id="A0A523TFS7"/>
<dbReference type="SUPFAM" id="SSF144052">
    <property type="entry name" value="Thermophilic metalloprotease-like"/>
    <property type="match status" value="1"/>
</dbReference>
<dbReference type="PANTHER" id="PTHR34448:SF1">
    <property type="entry name" value="BLL6088 PROTEIN"/>
    <property type="match status" value="1"/>
</dbReference>
<dbReference type="Proteomes" id="UP000316517">
    <property type="component" value="Unassembled WGS sequence"/>
</dbReference>
<evidence type="ECO:0000313" key="2">
    <source>
        <dbReference type="EMBL" id="TET29170.1"/>
    </source>
</evidence>
<accession>A0A523TFS7</accession>
<name>A0A523TFS7_UNCAE</name>
<evidence type="ECO:0000313" key="3">
    <source>
        <dbReference type="Proteomes" id="UP000316517"/>
    </source>
</evidence>
<proteinExistence type="predicted"/>
<dbReference type="InterPro" id="IPR052170">
    <property type="entry name" value="M29_Exopeptidase"/>
</dbReference>
<keyword evidence="2" id="KW-0031">Aminopeptidase</keyword>